<organism evidence="1 2">
    <name type="scientific">Trichinella pseudospiralis</name>
    <name type="common">Parasitic roundworm</name>
    <dbReference type="NCBI Taxonomy" id="6337"/>
    <lineage>
        <taxon>Eukaryota</taxon>
        <taxon>Metazoa</taxon>
        <taxon>Ecdysozoa</taxon>
        <taxon>Nematoda</taxon>
        <taxon>Enoplea</taxon>
        <taxon>Dorylaimia</taxon>
        <taxon>Trichinellida</taxon>
        <taxon>Trichinellidae</taxon>
        <taxon>Trichinella</taxon>
    </lineage>
</organism>
<accession>A0A0V0XFK2</accession>
<gene>
    <name evidence="1" type="ORF">T4E_93</name>
</gene>
<dbReference type="Proteomes" id="UP000054815">
    <property type="component" value="Unassembled WGS sequence"/>
</dbReference>
<protein>
    <submittedName>
        <fullName evidence="1">Uncharacterized protein</fullName>
    </submittedName>
</protein>
<evidence type="ECO:0000313" key="1">
    <source>
        <dbReference type="EMBL" id="KRX86811.1"/>
    </source>
</evidence>
<reference evidence="1 2" key="1">
    <citation type="submission" date="2015-01" db="EMBL/GenBank/DDBJ databases">
        <title>Evolution of Trichinella species and genotypes.</title>
        <authorList>
            <person name="Korhonen P.K."/>
            <person name="Edoardo P."/>
            <person name="Giuseppe L.R."/>
            <person name="Gasser R.B."/>
        </authorList>
    </citation>
    <scope>NUCLEOTIDE SEQUENCE [LARGE SCALE GENOMIC DNA]</scope>
    <source>
        <strain evidence="1">ISS141</strain>
    </source>
</reference>
<evidence type="ECO:0000313" key="2">
    <source>
        <dbReference type="Proteomes" id="UP000054815"/>
    </source>
</evidence>
<proteinExistence type="predicted"/>
<name>A0A0V0XFK2_TRIPS</name>
<comment type="caution">
    <text evidence="1">The sequence shown here is derived from an EMBL/GenBank/DDBJ whole genome shotgun (WGS) entry which is preliminary data.</text>
</comment>
<dbReference type="EMBL" id="JYDU01000334">
    <property type="protein sequence ID" value="KRX86811.1"/>
    <property type="molecule type" value="Genomic_DNA"/>
</dbReference>
<sequence length="134" mass="15128">MGSKRKLTNVKNQSHRRAGDVDNLALYPNISAPYLPRTARLADVVKAHHVPLIERQVVARLQREHLAHFGDAVSSVSNSNSCLVVAPRQQHIKSWNFQMIDADVVQSGRQHRMPVVFYLRSPQCRNVATKLQAN</sequence>
<dbReference type="AlphaFoldDB" id="A0A0V0XFK2"/>